<dbReference type="SUPFAM" id="SSF46785">
    <property type="entry name" value="Winged helix' DNA-binding domain"/>
    <property type="match status" value="1"/>
</dbReference>
<evidence type="ECO:0000259" key="1">
    <source>
        <dbReference type="PROSITE" id="PS50995"/>
    </source>
</evidence>
<dbReference type="PANTHER" id="PTHR33164:SF43">
    <property type="entry name" value="HTH-TYPE TRANSCRIPTIONAL REPRESSOR YETL"/>
    <property type="match status" value="1"/>
</dbReference>
<accession>A0ABW1G5Q1</accession>
<dbReference type="Gene3D" id="1.10.10.10">
    <property type="entry name" value="Winged helix-like DNA-binding domain superfamily/Winged helix DNA-binding domain"/>
    <property type="match status" value="1"/>
</dbReference>
<reference evidence="3" key="1">
    <citation type="journal article" date="2019" name="Int. J. Syst. Evol. Microbiol.">
        <title>The Global Catalogue of Microorganisms (GCM) 10K type strain sequencing project: providing services to taxonomists for standard genome sequencing and annotation.</title>
        <authorList>
            <consortium name="The Broad Institute Genomics Platform"/>
            <consortium name="The Broad Institute Genome Sequencing Center for Infectious Disease"/>
            <person name="Wu L."/>
            <person name="Ma J."/>
        </authorList>
    </citation>
    <scope>NUCLEOTIDE SEQUENCE [LARGE SCALE GENOMIC DNA]</scope>
    <source>
        <strain evidence="3">JCM 4816</strain>
    </source>
</reference>
<dbReference type="InterPro" id="IPR036388">
    <property type="entry name" value="WH-like_DNA-bd_sf"/>
</dbReference>
<dbReference type="PANTHER" id="PTHR33164">
    <property type="entry name" value="TRANSCRIPTIONAL REGULATOR, MARR FAMILY"/>
    <property type="match status" value="1"/>
</dbReference>
<name>A0ABW1G5Q1_9ACTN</name>
<feature type="domain" description="HTH marR-type" evidence="1">
    <location>
        <begin position="6"/>
        <end position="144"/>
    </location>
</feature>
<dbReference type="RefSeq" id="WP_380586165.1">
    <property type="nucleotide sequence ID" value="NZ_JBHSQJ010000095.1"/>
</dbReference>
<evidence type="ECO:0000313" key="3">
    <source>
        <dbReference type="Proteomes" id="UP001596174"/>
    </source>
</evidence>
<organism evidence="2 3">
    <name type="scientific">Streptacidiphilus monticola</name>
    <dbReference type="NCBI Taxonomy" id="2161674"/>
    <lineage>
        <taxon>Bacteria</taxon>
        <taxon>Bacillati</taxon>
        <taxon>Actinomycetota</taxon>
        <taxon>Actinomycetes</taxon>
        <taxon>Kitasatosporales</taxon>
        <taxon>Streptomycetaceae</taxon>
        <taxon>Streptacidiphilus</taxon>
    </lineage>
</organism>
<dbReference type="PROSITE" id="PS50995">
    <property type="entry name" value="HTH_MARR_2"/>
    <property type="match status" value="1"/>
</dbReference>
<proteinExistence type="predicted"/>
<evidence type="ECO:0000313" key="2">
    <source>
        <dbReference type="EMBL" id="MFC5909924.1"/>
    </source>
</evidence>
<dbReference type="InterPro" id="IPR039422">
    <property type="entry name" value="MarR/SlyA-like"/>
</dbReference>
<gene>
    <name evidence="2" type="ORF">ACFP3V_22245</name>
</gene>
<dbReference type="InterPro" id="IPR036390">
    <property type="entry name" value="WH_DNA-bd_sf"/>
</dbReference>
<comment type="caution">
    <text evidence="2">The sequence shown here is derived from an EMBL/GenBank/DDBJ whole genome shotgun (WGS) entry which is preliminary data.</text>
</comment>
<keyword evidence="3" id="KW-1185">Reference proteome</keyword>
<sequence length="145" mass="15519">MATIDPLDLALRLNRAQTQVSRRFDTRLSGHHGVSFADFQILMSLGQAPGGRMRRVDLAQALGLSASGITRALGPLERIGLVEREKDPRDARVAYAALTATGRERLADMLTTARETAAEVFGGAEWQEADAASVFGSLLGLLGRG</sequence>
<dbReference type="InterPro" id="IPR011991">
    <property type="entry name" value="ArsR-like_HTH"/>
</dbReference>
<dbReference type="SMART" id="SM00347">
    <property type="entry name" value="HTH_MARR"/>
    <property type="match status" value="1"/>
</dbReference>
<dbReference type="PRINTS" id="PR00598">
    <property type="entry name" value="HTHMARR"/>
</dbReference>
<dbReference type="InterPro" id="IPR000835">
    <property type="entry name" value="HTH_MarR-typ"/>
</dbReference>
<dbReference type="Proteomes" id="UP001596174">
    <property type="component" value="Unassembled WGS sequence"/>
</dbReference>
<dbReference type="CDD" id="cd00090">
    <property type="entry name" value="HTH_ARSR"/>
    <property type="match status" value="1"/>
</dbReference>
<dbReference type="EMBL" id="JBHSQJ010000095">
    <property type="protein sequence ID" value="MFC5909924.1"/>
    <property type="molecule type" value="Genomic_DNA"/>
</dbReference>
<dbReference type="Pfam" id="PF12802">
    <property type="entry name" value="MarR_2"/>
    <property type="match status" value="1"/>
</dbReference>
<protein>
    <submittedName>
        <fullName evidence="2">MarR family winged helix-turn-helix transcriptional regulator</fullName>
    </submittedName>
</protein>